<dbReference type="OrthoDB" id="10518061at2759"/>
<evidence type="ECO:0000313" key="2">
    <source>
        <dbReference type="Proteomes" id="UP000054653"/>
    </source>
</evidence>
<keyword evidence="2" id="KW-1185">Reference proteome</keyword>
<dbReference type="Proteomes" id="UP000054653">
    <property type="component" value="Unassembled WGS sequence"/>
</dbReference>
<dbReference type="EMBL" id="JYDI01000137">
    <property type="protein sequence ID" value="KRY50928.1"/>
    <property type="molecule type" value="Genomic_DNA"/>
</dbReference>
<dbReference type="AlphaFoldDB" id="A0A0V1CNS2"/>
<proteinExistence type="predicted"/>
<organism evidence="1 2">
    <name type="scientific">Trichinella britovi</name>
    <name type="common">Parasitic roundworm</name>
    <dbReference type="NCBI Taxonomy" id="45882"/>
    <lineage>
        <taxon>Eukaryota</taxon>
        <taxon>Metazoa</taxon>
        <taxon>Ecdysozoa</taxon>
        <taxon>Nematoda</taxon>
        <taxon>Enoplea</taxon>
        <taxon>Dorylaimia</taxon>
        <taxon>Trichinellida</taxon>
        <taxon>Trichinellidae</taxon>
        <taxon>Trichinella</taxon>
    </lineage>
</organism>
<evidence type="ECO:0000313" key="1">
    <source>
        <dbReference type="EMBL" id="KRY50928.1"/>
    </source>
</evidence>
<accession>A0A0V1CNS2</accession>
<name>A0A0V1CNS2_TRIBR</name>
<comment type="caution">
    <text evidence="1">The sequence shown here is derived from an EMBL/GenBank/DDBJ whole genome shotgun (WGS) entry which is preliminary data.</text>
</comment>
<reference evidence="1 2" key="1">
    <citation type="submission" date="2015-01" db="EMBL/GenBank/DDBJ databases">
        <title>Evolution of Trichinella species and genotypes.</title>
        <authorList>
            <person name="Korhonen P.K."/>
            <person name="Edoardo P."/>
            <person name="Giuseppe L.R."/>
            <person name="Gasser R.B."/>
        </authorList>
    </citation>
    <scope>NUCLEOTIDE SEQUENCE [LARGE SCALE GENOMIC DNA]</scope>
    <source>
        <strain evidence="1">ISS120</strain>
    </source>
</reference>
<gene>
    <name evidence="1" type="ORF">T03_9328</name>
</gene>
<protein>
    <submittedName>
        <fullName evidence="1">Uncharacterized protein</fullName>
    </submittedName>
</protein>
<sequence length="284" mass="31306">MAAMPFPALPALLDSTQANFVAASRWVLPWTPRTCEFQYFPRELRERELWQLPDSSRGGSLSGVAAVAARRSIVLLLPQPGVGSRPCFQKDPPALRPSSWRASVSRKSASLNSSWPDSTFSSTASMLSSNSSVRRRFNQALFAASFLDSAFAAVVISHDCYAYSLIGCRGIRIGGPKCTNRLGVLYACDAQVRRHQARLTAAGEELTVALGSSWPTEYGQSRKRSKERAQSTGVNRELIRIQEQATIRELMANETARISTNFVVYIFSALFMALYVELWTSAPA</sequence>